<feature type="compositionally biased region" description="Pro residues" evidence="1">
    <location>
        <begin position="99"/>
        <end position="115"/>
    </location>
</feature>
<feature type="signal peptide" evidence="2">
    <location>
        <begin position="1"/>
        <end position="29"/>
    </location>
</feature>
<sequence>MSGHMRTNSKPYLSFVIFASLLLSSHVLTNELPEENLTGSSSSDDYHSNGLRWTIPSPELPQAKTDQYTSKFLGYFPSGRPPRKRHSPPPPPRFRRRSPPPPLPFGPSPMPPLPTLPHDILS</sequence>
<keyword evidence="2" id="KW-0732">Signal</keyword>
<accession>A0ABU6RT04</accession>
<name>A0ABU6RT04_9FABA</name>
<proteinExistence type="predicted"/>
<evidence type="ECO:0000313" key="3">
    <source>
        <dbReference type="EMBL" id="MED6127107.1"/>
    </source>
</evidence>
<evidence type="ECO:0000313" key="4">
    <source>
        <dbReference type="Proteomes" id="UP001341840"/>
    </source>
</evidence>
<reference evidence="3 4" key="1">
    <citation type="journal article" date="2023" name="Plants (Basel)">
        <title>Bridging the Gap: Combining Genomics and Transcriptomics Approaches to Understand Stylosanthes scabra, an Orphan Legume from the Brazilian Caatinga.</title>
        <authorList>
            <person name="Ferreira-Neto J.R.C."/>
            <person name="da Silva M.D."/>
            <person name="Binneck E."/>
            <person name="de Melo N.F."/>
            <person name="da Silva R.H."/>
            <person name="de Melo A.L.T.M."/>
            <person name="Pandolfi V."/>
            <person name="Bustamante F.O."/>
            <person name="Brasileiro-Vidal A.C."/>
            <person name="Benko-Iseppon A.M."/>
        </authorList>
    </citation>
    <scope>NUCLEOTIDE SEQUENCE [LARGE SCALE GENOMIC DNA]</scope>
    <source>
        <tissue evidence="3">Leaves</tissue>
    </source>
</reference>
<evidence type="ECO:0000256" key="1">
    <source>
        <dbReference type="SAM" id="MobiDB-lite"/>
    </source>
</evidence>
<dbReference type="EMBL" id="JASCZI010031606">
    <property type="protein sequence ID" value="MED6127107.1"/>
    <property type="molecule type" value="Genomic_DNA"/>
</dbReference>
<organism evidence="3 4">
    <name type="scientific">Stylosanthes scabra</name>
    <dbReference type="NCBI Taxonomy" id="79078"/>
    <lineage>
        <taxon>Eukaryota</taxon>
        <taxon>Viridiplantae</taxon>
        <taxon>Streptophyta</taxon>
        <taxon>Embryophyta</taxon>
        <taxon>Tracheophyta</taxon>
        <taxon>Spermatophyta</taxon>
        <taxon>Magnoliopsida</taxon>
        <taxon>eudicotyledons</taxon>
        <taxon>Gunneridae</taxon>
        <taxon>Pentapetalae</taxon>
        <taxon>rosids</taxon>
        <taxon>fabids</taxon>
        <taxon>Fabales</taxon>
        <taxon>Fabaceae</taxon>
        <taxon>Papilionoideae</taxon>
        <taxon>50 kb inversion clade</taxon>
        <taxon>dalbergioids sensu lato</taxon>
        <taxon>Dalbergieae</taxon>
        <taxon>Pterocarpus clade</taxon>
        <taxon>Stylosanthes</taxon>
    </lineage>
</organism>
<comment type="caution">
    <text evidence="3">The sequence shown here is derived from an EMBL/GenBank/DDBJ whole genome shotgun (WGS) entry which is preliminary data.</text>
</comment>
<gene>
    <name evidence="3" type="ORF">PIB30_084972</name>
</gene>
<protein>
    <submittedName>
        <fullName evidence="3">Uncharacterized protein</fullName>
    </submittedName>
</protein>
<feature type="chain" id="PRO_5045568910" evidence="2">
    <location>
        <begin position="30"/>
        <end position="122"/>
    </location>
</feature>
<dbReference type="Proteomes" id="UP001341840">
    <property type="component" value="Unassembled WGS sequence"/>
</dbReference>
<keyword evidence="4" id="KW-1185">Reference proteome</keyword>
<feature type="region of interest" description="Disordered" evidence="1">
    <location>
        <begin position="32"/>
        <end position="122"/>
    </location>
</feature>
<evidence type="ECO:0000256" key="2">
    <source>
        <dbReference type="SAM" id="SignalP"/>
    </source>
</evidence>
<feature type="compositionally biased region" description="Basic residues" evidence="1">
    <location>
        <begin position="81"/>
        <end position="98"/>
    </location>
</feature>